<keyword evidence="6 10" id="KW-0547">Nucleotide-binding</keyword>
<keyword evidence="8 10" id="KW-0067">ATP-binding</keyword>
<protein>
    <recommendedName>
        <fullName evidence="3 10">Thymidylate kinase</fullName>
        <ecNumber evidence="2 10">2.7.4.9</ecNumber>
    </recommendedName>
    <alternativeName>
        <fullName evidence="10">dTMP kinase</fullName>
    </alternativeName>
</protein>
<name>A0ABR9QYQ3_9FIRM</name>
<sequence>MTQEKRGLFITVEGPDGAGKSTQINYIKKYFEERGERALFTREPGGTKISEKIRTLILDKTNENMSYMTEALLYAAARAQLVEEIIEPTLASGNHVICDRFIDSSIAYQGYGRGLGMSVGIINGFAVGNCMPDLTILLKLDSDRGMDRIDSEGSKVRPKDRLESESMDFHREVYKGYLQLERDFPERIRGIDAGQSIEQVSDDIKAELDRLFEERNR</sequence>
<dbReference type="InterPro" id="IPR027417">
    <property type="entry name" value="P-loop_NTPase"/>
</dbReference>
<keyword evidence="4 10" id="KW-0808">Transferase</keyword>
<gene>
    <name evidence="10" type="primary">tmk</name>
    <name evidence="12" type="ORF">INF20_06880</name>
</gene>
<comment type="catalytic activity">
    <reaction evidence="9 10">
        <text>dTMP + ATP = dTDP + ADP</text>
        <dbReference type="Rhea" id="RHEA:13517"/>
        <dbReference type="ChEBI" id="CHEBI:30616"/>
        <dbReference type="ChEBI" id="CHEBI:58369"/>
        <dbReference type="ChEBI" id="CHEBI:63528"/>
        <dbReference type="ChEBI" id="CHEBI:456216"/>
        <dbReference type="EC" id="2.7.4.9"/>
    </reaction>
</comment>
<keyword evidence="5 10" id="KW-0545">Nucleotide biosynthesis</keyword>
<keyword evidence="7 10" id="KW-0418">Kinase</keyword>
<evidence type="ECO:0000259" key="11">
    <source>
        <dbReference type="Pfam" id="PF02223"/>
    </source>
</evidence>
<comment type="similarity">
    <text evidence="1 10">Belongs to the thymidylate kinase family.</text>
</comment>
<dbReference type="HAMAP" id="MF_00165">
    <property type="entry name" value="Thymidylate_kinase"/>
    <property type="match status" value="1"/>
</dbReference>
<dbReference type="GO" id="GO:0004798">
    <property type="term" value="F:dTMP kinase activity"/>
    <property type="evidence" value="ECO:0007669"/>
    <property type="project" value="UniProtKB-EC"/>
</dbReference>
<dbReference type="SUPFAM" id="SSF52540">
    <property type="entry name" value="P-loop containing nucleoside triphosphate hydrolases"/>
    <property type="match status" value="1"/>
</dbReference>
<keyword evidence="13" id="KW-1185">Reference proteome</keyword>
<evidence type="ECO:0000256" key="1">
    <source>
        <dbReference type="ARBA" id="ARBA00009776"/>
    </source>
</evidence>
<dbReference type="EC" id="2.7.4.9" evidence="2 10"/>
<accession>A0ABR9QYQ3</accession>
<dbReference type="PANTHER" id="PTHR10344:SF4">
    <property type="entry name" value="UMP-CMP KINASE 2, MITOCHONDRIAL"/>
    <property type="match status" value="1"/>
</dbReference>
<evidence type="ECO:0000256" key="9">
    <source>
        <dbReference type="ARBA" id="ARBA00048743"/>
    </source>
</evidence>
<dbReference type="Proteomes" id="UP001516588">
    <property type="component" value="Unassembled WGS sequence"/>
</dbReference>
<evidence type="ECO:0000256" key="5">
    <source>
        <dbReference type="ARBA" id="ARBA00022727"/>
    </source>
</evidence>
<evidence type="ECO:0000256" key="7">
    <source>
        <dbReference type="ARBA" id="ARBA00022777"/>
    </source>
</evidence>
<feature type="binding site" evidence="10">
    <location>
        <begin position="14"/>
        <end position="21"/>
    </location>
    <ligand>
        <name>ATP</name>
        <dbReference type="ChEBI" id="CHEBI:30616"/>
    </ligand>
</feature>
<dbReference type="InterPro" id="IPR018095">
    <property type="entry name" value="Thymidylate_kin_CS"/>
</dbReference>
<dbReference type="CDD" id="cd01672">
    <property type="entry name" value="TMPK"/>
    <property type="match status" value="1"/>
</dbReference>
<organism evidence="12 13">
    <name type="scientific">Gallibacter intestinalis</name>
    <dbReference type="NCBI Taxonomy" id="2779356"/>
    <lineage>
        <taxon>Bacteria</taxon>
        <taxon>Bacillati</taxon>
        <taxon>Bacillota</taxon>
        <taxon>Clostridia</taxon>
        <taxon>Eubacteriales</taxon>
        <taxon>Eubacteriaceae</taxon>
        <taxon>Gallibacter</taxon>
    </lineage>
</organism>
<dbReference type="RefSeq" id="WP_226385638.1">
    <property type="nucleotide sequence ID" value="NZ_JADCKA010000012.1"/>
</dbReference>
<dbReference type="Pfam" id="PF02223">
    <property type="entry name" value="Thymidylate_kin"/>
    <property type="match status" value="1"/>
</dbReference>
<comment type="caution">
    <text evidence="12">The sequence shown here is derived from an EMBL/GenBank/DDBJ whole genome shotgun (WGS) entry which is preliminary data.</text>
</comment>
<reference evidence="12 13" key="1">
    <citation type="submission" date="2020-10" db="EMBL/GenBank/DDBJ databases">
        <title>ChiBAC.</title>
        <authorList>
            <person name="Zenner C."/>
            <person name="Hitch T.C.A."/>
            <person name="Clavel T."/>
        </authorList>
    </citation>
    <scope>NUCLEOTIDE SEQUENCE [LARGE SCALE GENOMIC DNA]</scope>
    <source>
        <strain evidence="12 13">DSM 108706</strain>
    </source>
</reference>
<dbReference type="Gene3D" id="3.40.50.300">
    <property type="entry name" value="P-loop containing nucleotide triphosphate hydrolases"/>
    <property type="match status" value="1"/>
</dbReference>
<evidence type="ECO:0000256" key="3">
    <source>
        <dbReference type="ARBA" id="ARBA00017144"/>
    </source>
</evidence>
<dbReference type="PROSITE" id="PS01331">
    <property type="entry name" value="THYMIDYLATE_KINASE"/>
    <property type="match status" value="1"/>
</dbReference>
<evidence type="ECO:0000256" key="4">
    <source>
        <dbReference type="ARBA" id="ARBA00022679"/>
    </source>
</evidence>
<evidence type="ECO:0000256" key="2">
    <source>
        <dbReference type="ARBA" id="ARBA00012980"/>
    </source>
</evidence>
<evidence type="ECO:0000256" key="6">
    <source>
        <dbReference type="ARBA" id="ARBA00022741"/>
    </source>
</evidence>
<proteinExistence type="inferred from homology"/>
<dbReference type="EMBL" id="JADCKA010000012">
    <property type="protein sequence ID" value="MBE5035994.1"/>
    <property type="molecule type" value="Genomic_DNA"/>
</dbReference>
<evidence type="ECO:0000313" key="12">
    <source>
        <dbReference type="EMBL" id="MBE5035994.1"/>
    </source>
</evidence>
<dbReference type="PANTHER" id="PTHR10344">
    <property type="entry name" value="THYMIDYLATE KINASE"/>
    <property type="match status" value="1"/>
</dbReference>
<evidence type="ECO:0000256" key="10">
    <source>
        <dbReference type="HAMAP-Rule" id="MF_00165"/>
    </source>
</evidence>
<dbReference type="InterPro" id="IPR039430">
    <property type="entry name" value="Thymidylate_kin-like_dom"/>
</dbReference>
<evidence type="ECO:0000256" key="8">
    <source>
        <dbReference type="ARBA" id="ARBA00022840"/>
    </source>
</evidence>
<feature type="domain" description="Thymidylate kinase-like" evidence="11">
    <location>
        <begin position="12"/>
        <end position="204"/>
    </location>
</feature>
<comment type="function">
    <text evidence="10">Phosphorylation of dTMP to form dTDP in both de novo and salvage pathways of dTTP synthesis.</text>
</comment>
<dbReference type="InterPro" id="IPR018094">
    <property type="entry name" value="Thymidylate_kinase"/>
</dbReference>
<evidence type="ECO:0000313" key="13">
    <source>
        <dbReference type="Proteomes" id="UP001516588"/>
    </source>
</evidence>
<dbReference type="NCBIfam" id="TIGR00041">
    <property type="entry name" value="DTMP_kinase"/>
    <property type="match status" value="1"/>
</dbReference>